<name>A0A8H7BL02_9FUNG</name>
<feature type="region of interest" description="Disordered" evidence="1">
    <location>
        <begin position="421"/>
        <end position="464"/>
    </location>
</feature>
<feature type="region of interest" description="Disordered" evidence="1">
    <location>
        <begin position="279"/>
        <end position="374"/>
    </location>
</feature>
<feature type="compositionally biased region" description="Basic and acidic residues" evidence="1">
    <location>
        <begin position="430"/>
        <end position="444"/>
    </location>
</feature>
<dbReference type="OrthoDB" id="5564103at2759"/>
<protein>
    <submittedName>
        <fullName evidence="2">Uncharacterized protein</fullName>
    </submittedName>
</protein>
<organism evidence="2 3">
    <name type="scientific">Apophysomyces ossiformis</name>
    <dbReference type="NCBI Taxonomy" id="679940"/>
    <lineage>
        <taxon>Eukaryota</taxon>
        <taxon>Fungi</taxon>
        <taxon>Fungi incertae sedis</taxon>
        <taxon>Mucoromycota</taxon>
        <taxon>Mucoromycotina</taxon>
        <taxon>Mucoromycetes</taxon>
        <taxon>Mucorales</taxon>
        <taxon>Mucorineae</taxon>
        <taxon>Mucoraceae</taxon>
        <taxon>Apophysomyces</taxon>
    </lineage>
</organism>
<dbReference type="EMBL" id="JABAYA010000103">
    <property type="protein sequence ID" value="KAF7725162.1"/>
    <property type="molecule type" value="Genomic_DNA"/>
</dbReference>
<evidence type="ECO:0000313" key="3">
    <source>
        <dbReference type="Proteomes" id="UP000605846"/>
    </source>
</evidence>
<reference evidence="2" key="1">
    <citation type="submission" date="2020-01" db="EMBL/GenBank/DDBJ databases">
        <title>Genome Sequencing of Three Apophysomyces-Like Fungal Strains Confirms a Novel Fungal Genus in the Mucoromycota with divergent Burkholderia-like Endosymbiotic Bacteria.</title>
        <authorList>
            <person name="Stajich J.E."/>
            <person name="Macias A.M."/>
            <person name="Carter-House D."/>
            <person name="Lovett B."/>
            <person name="Kasson L.R."/>
            <person name="Berry K."/>
            <person name="Grigoriev I."/>
            <person name="Chang Y."/>
            <person name="Spatafora J."/>
            <person name="Kasson M.T."/>
        </authorList>
    </citation>
    <scope>NUCLEOTIDE SEQUENCE</scope>
    <source>
        <strain evidence="2">NRRL A-21654</strain>
    </source>
</reference>
<keyword evidence="3" id="KW-1185">Reference proteome</keyword>
<feature type="compositionally biased region" description="Basic and acidic residues" evidence="1">
    <location>
        <begin position="279"/>
        <end position="288"/>
    </location>
</feature>
<feature type="compositionally biased region" description="Basic and acidic residues" evidence="1">
    <location>
        <begin position="296"/>
        <end position="313"/>
    </location>
</feature>
<evidence type="ECO:0000313" key="2">
    <source>
        <dbReference type="EMBL" id="KAF7725162.1"/>
    </source>
</evidence>
<accession>A0A8H7BL02</accession>
<sequence length="582" mass="65327">MSDHVVYSCPCLNIKLHLANKHSLEGHEDQRKAVWTQLEDLPLEGWQFDLGMGGIVVFGRDIDRVKEDSSYSQTFGIKIVAVQERITTVIEGIQSFDLKILADHLISIENAVPGELYLQHKHICELLDQSLQQMQRESEVRIEEFRKSEARRLHGMSNHAKQERDALWAKMLEASKTMDKKRREQEMEAKKGKLDDAVLSNEHSAGRGALGSYNLRGSHVHFAEGKIDTKDDLTEDRRNAGLTLDSEQASTANFGNIATSLKRQSLILDENAIVSSLKDKSYTDENRQSIDSMGNEEQHGSDEESEDMFHLDEEISSDEAIEQPKDTTDEEGTGQHAENSTSRTSEAAMESIPGSHPSVSSWRSPSSSWLKKKRSTGKYIDAFDDEPVEHNNAKSSAEIEHGMSQSVSMYATSLPIAIHQPERNLTPEAEETKNAIRPSDRDPTDSTDNNKPSESRGSKIGSMNYDYSLVDREISQLFPQAERRRKSVAIGAMTGPQPQLFSLVGQSLDTRSSRIRKKDLSLSHREAIDHLRKSADISDDDEDIENGQMVPPHILAARAYTDETEELFGAVPRSQAWQRTID</sequence>
<feature type="compositionally biased region" description="Low complexity" evidence="1">
    <location>
        <begin position="355"/>
        <end position="369"/>
    </location>
</feature>
<evidence type="ECO:0000256" key="1">
    <source>
        <dbReference type="SAM" id="MobiDB-lite"/>
    </source>
</evidence>
<proteinExistence type="predicted"/>
<dbReference type="AlphaFoldDB" id="A0A8H7BL02"/>
<dbReference type="Proteomes" id="UP000605846">
    <property type="component" value="Unassembled WGS sequence"/>
</dbReference>
<comment type="caution">
    <text evidence="2">The sequence shown here is derived from an EMBL/GenBank/DDBJ whole genome shotgun (WGS) entry which is preliminary data.</text>
</comment>
<feature type="compositionally biased region" description="Polar residues" evidence="1">
    <location>
        <begin position="336"/>
        <end position="345"/>
    </location>
</feature>
<gene>
    <name evidence="2" type="ORF">EC973_000414</name>
</gene>